<protein>
    <submittedName>
        <fullName evidence="1">Uncharacterized protein</fullName>
    </submittedName>
</protein>
<reference evidence="1 2" key="1">
    <citation type="submission" date="2011-01" db="EMBL/GenBank/DDBJ databases">
        <authorList>
            <person name="Muzny D."/>
            <person name="Qin X."/>
            <person name="Deng J."/>
            <person name="Jiang H."/>
            <person name="Liu Y."/>
            <person name="Qu J."/>
            <person name="Song X.-Z."/>
            <person name="Zhang L."/>
            <person name="Thornton R."/>
            <person name="Coyle M."/>
            <person name="Francisco L."/>
            <person name="Jackson L."/>
            <person name="Javaid M."/>
            <person name="Korchina V."/>
            <person name="Kovar C."/>
            <person name="Mata R."/>
            <person name="Mathew T."/>
            <person name="Ngo R."/>
            <person name="Nguyen L."/>
            <person name="Nguyen N."/>
            <person name="Okwuonu G."/>
            <person name="Ongeri F."/>
            <person name="Pham C."/>
            <person name="Simmons D."/>
            <person name="Wilczek-Boney K."/>
            <person name="Hale W."/>
            <person name="Jakkamsetti A."/>
            <person name="Pham P."/>
            <person name="Ruth R."/>
            <person name="San Lucas F."/>
            <person name="Warren J."/>
            <person name="Zhang J."/>
            <person name="Zhao Z."/>
            <person name="Zhou C."/>
            <person name="Zhu D."/>
            <person name="Lee S."/>
            <person name="Bess C."/>
            <person name="Blankenburg K."/>
            <person name="Forbes L."/>
            <person name="Fu Q."/>
            <person name="Gubbala S."/>
            <person name="Hirani K."/>
            <person name="Jayaseelan J.C."/>
            <person name="Lara F."/>
            <person name="Munidasa M."/>
            <person name="Palculict T."/>
            <person name="Patil S."/>
            <person name="Pu L.-L."/>
            <person name="Saada N."/>
            <person name="Tang L."/>
            <person name="Weissenberger G."/>
            <person name="Zhu Y."/>
            <person name="Hemphill L."/>
            <person name="Shang Y."/>
            <person name="Youmans B."/>
            <person name="Ayvaz T."/>
            <person name="Ross M."/>
            <person name="Santibanez J."/>
            <person name="Aqrawi P."/>
            <person name="Gross S."/>
            <person name="Joshi V."/>
            <person name="Fowler G."/>
            <person name="Nazareth L."/>
            <person name="Reid J."/>
            <person name="Worley K."/>
            <person name="Petrosino J."/>
            <person name="Highlander S."/>
            <person name="Gibbs R."/>
        </authorList>
    </citation>
    <scope>NUCLEOTIDE SEQUENCE [LARGE SCALE GENOMIC DNA]</scope>
    <source>
        <strain evidence="1 2">ATCC 12755</strain>
    </source>
</reference>
<organism evidence="1 2">
    <name type="scientific">Enterococcus casseliflavus ATCC 12755</name>
    <dbReference type="NCBI Taxonomy" id="888066"/>
    <lineage>
        <taxon>Bacteria</taxon>
        <taxon>Bacillati</taxon>
        <taxon>Bacillota</taxon>
        <taxon>Bacilli</taxon>
        <taxon>Lactobacillales</taxon>
        <taxon>Enterococcaceae</taxon>
        <taxon>Enterococcus</taxon>
    </lineage>
</organism>
<proteinExistence type="predicted"/>
<dbReference type="HOGENOM" id="CLU_3215676_0_0_9"/>
<accession>F0EKQ9</accession>
<comment type="caution">
    <text evidence="1">The sequence shown here is derived from an EMBL/GenBank/DDBJ whole genome shotgun (WGS) entry which is preliminary data.</text>
</comment>
<dbReference type="AlphaFoldDB" id="F0EKQ9"/>
<sequence>MLYKVLSEIMLCKTFVKMRKNLRLLGEAWKCVIARLLAVTEPDG</sequence>
<gene>
    <name evidence="1" type="ORF">HMPREF9087_1965</name>
</gene>
<name>F0EKQ9_ENTCA</name>
<evidence type="ECO:0000313" key="2">
    <source>
        <dbReference type="Proteomes" id="UP000004835"/>
    </source>
</evidence>
<dbReference type="EMBL" id="AEWT01000016">
    <property type="protein sequence ID" value="EGC69350.1"/>
    <property type="molecule type" value="Genomic_DNA"/>
</dbReference>
<evidence type="ECO:0000313" key="1">
    <source>
        <dbReference type="EMBL" id="EGC69350.1"/>
    </source>
</evidence>
<dbReference type="Proteomes" id="UP000004835">
    <property type="component" value="Unassembled WGS sequence"/>
</dbReference>